<dbReference type="SUPFAM" id="SSF56601">
    <property type="entry name" value="beta-lactamase/transpeptidase-like"/>
    <property type="match status" value="1"/>
</dbReference>
<comment type="caution">
    <text evidence="2">The sequence shown here is derived from an EMBL/GenBank/DDBJ whole genome shotgun (WGS) entry which is preliminary data.</text>
</comment>
<dbReference type="Proteomes" id="UP001225072">
    <property type="component" value="Unassembled WGS sequence"/>
</dbReference>
<reference evidence="2 3" key="1">
    <citation type="submission" date="2023-07" db="EMBL/GenBank/DDBJ databases">
        <title>Functional and genomic diversity of the sorghum phyllosphere microbiome.</title>
        <authorList>
            <person name="Shade A."/>
        </authorList>
    </citation>
    <scope>NUCLEOTIDE SEQUENCE [LARGE SCALE GENOMIC DNA]</scope>
    <source>
        <strain evidence="2 3">SORGH_AS_1064</strain>
    </source>
</reference>
<keyword evidence="3" id="KW-1185">Reference proteome</keyword>
<sequence>MNKIFQITVGVLMMSHISAQTTVTGTKGYDIDSIITTEMNRTGIVGLSAAVIVDKKVAWKKGYGFSDRENRIPFTTSTLMNIASVSKTITGACIMKAVEQGKVSLDEDINTYLPFKIINPYHPDSKITLRNLATHTSGLADRYPLYTDSLYTYGKDAELPLSDFLKNYFVPGGKYYSRENFIDHEPGTYREYSNIGAGLAGYIVELRTGMKLNQYSRKYIFKPLGMARTGWFLSEVDLKSHTRLYSKDSSTIKQIPLYGCVTYPDGGVRTSVDDLSRFFILLLQNGSYKGKQLFREKDIREMLRFQFTGDHKPDNVNPDKLNSGIFWATKMGGKRIGHNGSDPGVRTFMLSDLNQEIAVILFANTSLSEKEEDVFFNLYDALYELGLKIKNSEHSPKKHPR</sequence>
<dbReference type="Gene3D" id="3.40.710.10">
    <property type="entry name" value="DD-peptidase/beta-lactamase superfamily"/>
    <property type="match status" value="1"/>
</dbReference>
<evidence type="ECO:0000313" key="3">
    <source>
        <dbReference type="Proteomes" id="UP001225072"/>
    </source>
</evidence>
<dbReference type="RefSeq" id="WP_307449689.1">
    <property type="nucleotide sequence ID" value="NZ_JAUTAL010000001.1"/>
</dbReference>
<dbReference type="InterPro" id="IPR050491">
    <property type="entry name" value="AmpC-like"/>
</dbReference>
<dbReference type="PANTHER" id="PTHR46825:SF9">
    <property type="entry name" value="BETA-LACTAMASE-RELATED DOMAIN-CONTAINING PROTEIN"/>
    <property type="match status" value="1"/>
</dbReference>
<name>A0ABU0TI75_9FLAO</name>
<evidence type="ECO:0000259" key="1">
    <source>
        <dbReference type="Pfam" id="PF00144"/>
    </source>
</evidence>
<organism evidence="2 3">
    <name type="scientific">Chryseobacterium camelliae</name>
    <dbReference type="NCBI Taxonomy" id="1265445"/>
    <lineage>
        <taxon>Bacteria</taxon>
        <taxon>Pseudomonadati</taxon>
        <taxon>Bacteroidota</taxon>
        <taxon>Flavobacteriia</taxon>
        <taxon>Flavobacteriales</taxon>
        <taxon>Weeksellaceae</taxon>
        <taxon>Chryseobacterium group</taxon>
        <taxon>Chryseobacterium</taxon>
    </lineage>
</organism>
<feature type="domain" description="Beta-lactamase-related" evidence="1">
    <location>
        <begin position="31"/>
        <end position="371"/>
    </location>
</feature>
<dbReference type="PANTHER" id="PTHR46825">
    <property type="entry name" value="D-ALANYL-D-ALANINE-CARBOXYPEPTIDASE/ENDOPEPTIDASE AMPH"/>
    <property type="match status" value="1"/>
</dbReference>
<accession>A0ABU0TI75</accession>
<proteinExistence type="predicted"/>
<dbReference type="InterPro" id="IPR012338">
    <property type="entry name" value="Beta-lactam/transpept-like"/>
</dbReference>
<dbReference type="Pfam" id="PF00144">
    <property type="entry name" value="Beta-lactamase"/>
    <property type="match status" value="1"/>
</dbReference>
<protein>
    <submittedName>
        <fullName evidence="2">CubicO group peptidase (Beta-lactamase class C family)</fullName>
    </submittedName>
</protein>
<gene>
    <name evidence="2" type="ORF">QE404_001908</name>
</gene>
<dbReference type="InterPro" id="IPR001466">
    <property type="entry name" value="Beta-lactam-related"/>
</dbReference>
<evidence type="ECO:0000313" key="2">
    <source>
        <dbReference type="EMBL" id="MDQ1096761.1"/>
    </source>
</evidence>
<dbReference type="EMBL" id="JAUTAL010000001">
    <property type="protein sequence ID" value="MDQ1096761.1"/>
    <property type="molecule type" value="Genomic_DNA"/>
</dbReference>